<name>A0A5D5AN37_9EURY</name>
<dbReference type="EMBL" id="VTAW01000008">
    <property type="protein sequence ID" value="TYT62413.1"/>
    <property type="molecule type" value="Genomic_DNA"/>
</dbReference>
<dbReference type="Proteomes" id="UP000324104">
    <property type="component" value="Unassembled WGS sequence"/>
</dbReference>
<proteinExistence type="predicted"/>
<evidence type="ECO:0000313" key="2">
    <source>
        <dbReference type="Proteomes" id="UP000324104"/>
    </source>
</evidence>
<reference evidence="1 2" key="1">
    <citation type="submission" date="2019-08" db="EMBL/GenBank/DDBJ databases">
        <title>Archaea genome.</title>
        <authorList>
            <person name="Kajale S."/>
            <person name="Shouche Y."/>
            <person name="Deshpande N."/>
            <person name="Sharma A."/>
        </authorList>
    </citation>
    <scope>NUCLEOTIDE SEQUENCE [LARGE SCALE GENOMIC DNA]</scope>
    <source>
        <strain evidence="1 2">ESP3B_9</strain>
    </source>
</reference>
<evidence type="ECO:0000313" key="1">
    <source>
        <dbReference type="EMBL" id="TYT62413.1"/>
    </source>
</evidence>
<comment type="caution">
    <text evidence="1">The sequence shown here is derived from an EMBL/GenBank/DDBJ whole genome shotgun (WGS) entry which is preliminary data.</text>
</comment>
<keyword evidence="2" id="KW-1185">Reference proteome</keyword>
<accession>A0A5D5AN37</accession>
<dbReference type="AlphaFoldDB" id="A0A5D5AN37"/>
<dbReference type="RefSeq" id="WP_149080964.1">
    <property type="nucleotide sequence ID" value="NZ_VTAW01000008.1"/>
</dbReference>
<sequence length="65" mass="7122">MMDAERPRGTPWDAFFREVLGLEGDLNREDTERAIEAVAKLAEDAGVAPAEEFSEAVTERLGVDA</sequence>
<gene>
    <name evidence="1" type="ORF">FYC77_07880</name>
</gene>
<organism evidence="1 2">
    <name type="scientific">Natrialba swarupiae</name>
    <dbReference type="NCBI Taxonomy" id="2448032"/>
    <lineage>
        <taxon>Archaea</taxon>
        <taxon>Methanobacteriati</taxon>
        <taxon>Methanobacteriota</taxon>
        <taxon>Stenosarchaea group</taxon>
        <taxon>Halobacteria</taxon>
        <taxon>Halobacteriales</taxon>
        <taxon>Natrialbaceae</taxon>
        <taxon>Natrialba</taxon>
    </lineage>
</organism>
<protein>
    <submittedName>
        <fullName evidence="1">Uncharacterized protein</fullName>
    </submittedName>
</protein>